<proteinExistence type="predicted"/>
<dbReference type="SUPFAM" id="SSF48619">
    <property type="entry name" value="Phospholipase A2, PLA2"/>
    <property type="match status" value="1"/>
</dbReference>
<dbReference type="GO" id="GO:0006644">
    <property type="term" value="P:phospholipid metabolic process"/>
    <property type="evidence" value="ECO:0007669"/>
    <property type="project" value="InterPro"/>
</dbReference>
<evidence type="ECO:0000256" key="1">
    <source>
        <dbReference type="SAM" id="SignalP"/>
    </source>
</evidence>
<dbReference type="Proteomes" id="UP001055219">
    <property type="component" value="Unassembled WGS sequence"/>
</dbReference>
<feature type="chain" id="PRO_5040306102" description="Secretory phospholipase A2" evidence="1">
    <location>
        <begin position="17"/>
        <end position="179"/>
    </location>
</feature>
<name>A0A9P9XVC4_9HYPO</name>
<keyword evidence="1" id="KW-0732">Signal</keyword>
<evidence type="ECO:0000313" key="2">
    <source>
        <dbReference type="EMBL" id="KAI6778366.1"/>
    </source>
</evidence>
<evidence type="ECO:0000313" key="3">
    <source>
        <dbReference type="Proteomes" id="UP001055219"/>
    </source>
</evidence>
<dbReference type="RefSeq" id="XP_051359222.1">
    <property type="nucleotide sequence ID" value="XM_051509800.1"/>
</dbReference>
<dbReference type="Gene3D" id="1.20.90.10">
    <property type="entry name" value="Phospholipase A2 domain"/>
    <property type="match status" value="1"/>
</dbReference>
<sequence>MKFITVLLIMASTAAALPSMKAAVIPLQSDNEITDEFLFNITLPEFETRRGTPDTLNWETDGCTSSPDNPFGFPFLPACWRHDFGYGNYRNQSRFTTKARLKIDKKFKKDLYYQCKDSSARLVCKSLAAVYFTAVRAFGGIETGPGKRDVDWVAIYEEKVAIYEALVRDAQQEGLLPML</sequence>
<accession>A0A9P9XVC4</accession>
<dbReference type="Pfam" id="PF09056">
    <property type="entry name" value="Phospholip_A2_3"/>
    <property type="match status" value="1"/>
</dbReference>
<reference evidence="2" key="2">
    <citation type="submission" date="2022-07" db="EMBL/GenBank/DDBJ databases">
        <authorList>
            <person name="Goncalves M.F.M."/>
            <person name="Hilario S."/>
            <person name="Van De Peer Y."/>
            <person name="Esteves A.C."/>
            <person name="Alves A."/>
        </authorList>
    </citation>
    <scope>NUCLEOTIDE SEQUENCE</scope>
    <source>
        <strain evidence="2">MUM 19.33</strain>
    </source>
</reference>
<dbReference type="GO" id="GO:0050482">
    <property type="term" value="P:arachidonate secretion"/>
    <property type="evidence" value="ECO:0007669"/>
    <property type="project" value="InterPro"/>
</dbReference>
<dbReference type="GO" id="GO:0004623">
    <property type="term" value="F:phospholipase A2 activity"/>
    <property type="evidence" value="ECO:0007669"/>
    <property type="project" value="InterPro"/>
</dbReference>
<evidence type="ECO:0008006" key="4">
    <source>
        <dbReference type="Google" id="ProtNLM"/>
    </source>
</evidence>
<dbReference type="AlphaFoldDB" id="A0A9P9XVC4"/>
<protein>
    <recommendedName>
        <fullName evidence="4">Secretory phospholipase A2</fullName>
    </recommendedName>
</protein>
<dbReference type="EMBL" id="JAGIXG020000070">
    <property type="protein sequence ID" value="KAI6778366.1"/>
    <property type="molecule type" value="Genomic_DNA"/>
</dbReference>
<dbReference type="GeneID" id="75827003"/>
<comment type="caution">
    <text evidence="2">The sequence shown here is derived from an EMBL/GenBank/DDBJ whole genome shotgun (WGS) entry which is preliminary data.</text>
</comment>
<dbReference type="PANTHER" id="PTHR40787">
    <property type="entry name" value="SECRETED PROTEIN"/>
    <property type="match status" value="1"/>
</dbReference>
<reference evidence="2" key="1">
    <citation type="journal article" date="2021" name="J Fungi (Basel)">
        <title>Genomic and Metabolomic Analyses of the Marine Fungus Emericellopsis cladophorae: Insights into Saltwater Adaptability Mechanisms and Its Biosynthetic Potential.</title>
        <authorList>
            <person name="Goncalves M.F.M."/>
            <person name="Hilario S."/>
            <person name="Van de Peer Y."/>
            <person name="Esteves A.C."/>
            <person name="Alves A."/>
        </authorList>
    </citation>
    <scope>NUCLEOTIDE SEQUENCE</scope>
    <source>
        <strain evidence="2">MUM 19.33</strain>
    </source>
</reference>
<dbReference type="InterPro" id="IPR036444">
    <property type="entry name" value="PLipase_A2_dom_sf"/>
</dbReference>
<gene>
    <name evidence="2" type="ORF">J7T54_000484</name>
</gene>
<dbReference type="PANTHER" id="PTHR40787:SF3">
    <property type="entry name" value="PROTEIN TRANSPORT PROTEIN SEC39"/>
    <property type="match status" value="1"/>
</dbReference>
<organism evidence="2 3">
    <name type="scientific">Emericellopsis cladophorae</name>
    <dbReference type="NCBI Taxonomy" id="2686198"/>
    <lineage>
        <taxon>Eukaryota</taxon>
        <taxon>Fungi</taxon>
        <taxon>Dikarya</taxon>
        <taxon>Ascomycota</taxon>
        <taxon>Pezizomycotina</taxon>
        <taxon>Sordariomycetes</taxon>
        <taxon>Hypocreomycetidae</taxon>
        <taxon>Hypocreales</taxon>
        <taxon>Bionectriaceae</taxon>
        <taxon>Emericellopsis</taxon>
    </lineage>
</organism>
<dbReference type="OrthoDB" id="5120271at2759"/>
<dbReference type="InterPro" id="IPR015141">
    <property type="entry name" value="PLipase_A2_prok/fun"/>
</dbReference>
<keyword evidence="3" id="KW-1185">Reference proteome</keyword>
<feature type="signal peptide" evidence="1">
    <location>
        <begin position="1"/>
        <end position="16"/>
    </location>
</feature>